<dbReference type="Proteomes" id="UP000759103">
    <property type="component" value="Unassembled WGS sequence"/>
</dbReference>
<keyword evidence="3 9" id="KW-0328">Glycosyltransferase</keyword>
<evidence type="ECO:0000256" key="6">
    <source>
        <dbReference type="ARBA" id="ARBA00022989"/>
    </source>
</evidence>
<name>A0ABS7BPV2_9SPHN</name>
<dbReference type="PANTHER" id="PTHR33908:SF3">
    <property type="entry name" value="UNDECAPRENYL PHOSPHATE-ALPHA-4-AMINO-4-DEOXY-L-ARABINOSE ARABINOSYL TRANSFERASE"/>
    <property type="match status" value="1"/>
</dbReference>
<gene>
    <name evidence="9" type="ORF">KZ820_12960</name>
</gene>
<feature type="transmembrane region" description="Helical" evidence="8">
    <location>
        <begin position="120"/>
        <end position="137"/>
    </location>
</feature>
<protein>
    <submittedName>
        <fullName evidence="9">Glycosyltransferase family 39 protein</fullName>
        <ecNumber evidence="9">2.4.-.-</ecNumber>
    </submittedName>
</protein>
<keyword evidence="6 8" id="KW-1133">Transmembrane helix</keyword>
<dbReference type="PANTHER" id="PTHR33908">
    <property type="entry name" value="MANNOSYLTRANSFERASE YKCB-RELATED"/>
    <property type="match status" value="1"/>
</dbReference>
<evidence type="ECO:0000256" key="3">
    <source>
        <dbReference type="ARBA" id="ARBA00022676"/>
    </source>
</evidence>
<keyword evidence="4 9" id="KW-0808">Transferase</keyword>
<keyword evidence="2" id="KW-1003">Cell membrane</keyword>
<dbReference type="InterPro" id="IPR050297">
    <property type="entry name" value="LipidA_mod_glycosyltrf_83"/>
</dbReference>
<evidence type="ECO:0000256" key="7">
    <source>
        <dbReference type="ARBA" id="ARBA00023136"/>
    </source>
</evidence>
<evidence type="ECO:0000313" key="9">
    <source>
        <dbReference type="EMBL" id="MBW6531647.1"/>
    </source>
</evidence>
<dbReference type="GO" id="GO:0016757">
    <property type="term" value="F:glycosyltransferase activity"/>
    <property type="evidence" value="ECO:0007669"/>
    <property type="project" value="UniProtKB-KW"/>
</dbReference>
<evidence type="ECO:0000313" key="10">
    <source>
        <dbReference type="Proteomes" id="UP000759103"/>
    </source>
</evidence>
<comment type="subcellular location">
    <subcellularLocation>
        <location evidence="1">Cell membrane</location>
        <topology evidence="1">Multi-pass membrane protein</topology>
    </subcellularLocation>
</comment>
<dbReference type="EMBL" id="JAHXZN010000004">
    <property type="protein sequence ID" value="MBW6531647.1"/>
    <property type="molecule type" value="Genomic_DNA"/>
</dbReference>
<reference evidence="9 10" key="1">
    <citation type="submission" date="2021-07" db="EMBL/GenBank/DDBJ databases">
        <title>Sphingomonas sp.</title>
        <authorList>
            <person name="Feng G."/>
            <person name="Li J."/>
            <person name="Pan M."/>
        </authorList>
    </citation>
    <scope>NUCLEOTIDE SEQUENCE [LARGE SCALE GENOMIC DNA]</scope>
    <source>
        <strain evidence="9 10">RRHST34</strain>
    </source>
</reference>
<feature type="transmembrane region" description="Helical" evidence="8">
    <location>
        <begin position="91"/>
        <end position="113"/>
    </location>
</feature>
<comment type="caution">
    <text evidence="9">The sequence shown here is derived from an EMBL/GenBank/DDBJ whole genome shotgun (WGS) entry which is preliminary data.</text>
</comment>
<accession>A0ABS7BPV2</accession>
<organism evidence="9 10">
    <name type="scientific">Sphingomonas citri</name>
    <dbReference type="NCBI Taxonomy" id="2862499"/>
    <lineage>
        <taxon>Bacteria</taxon>
        <taxon>Pseudomonadati</taxon>
        <taxon>Pseudomonadota</taxon>
        <taxon>Alphaproteobacteria</taxon>
        <taxon>Sphingomonadales</taxon>
        <taxon>Sphingomonadaceae</taxon>
        <taxon>Sphingomonas</taxon>
    </lineage>
</organism>
<proteinExistence type="predicted"/>
<feature type="transmembrane region" description="Helical" evidence="8">
    <location>
        <begin position="276"/>
        <end position="294"/>
    </location>
</feature>
<dbReference type="RefSeq" id="WP_219749039.1">
    <property type="nucleotide sequence ID" value="NZ_JAHXZN010000004.1"/>
</dbReference>
<keyword evidence="5 8" id="KW-0812">Transmembrane</keyword>
<feature type="transmembrane region" description="Helical" evidence="8">
    <location>
        <begin position="21"/>
        <end position="38"/>
    </location>
</feature>
<evidence type="ECO:0000256" key="2">
    <source>
        <dbReference type="ARBA" id="ARBA00022475"/>
    </source>
</evidence>
<feature type="transmembrane region" description="Helical" evidence="8">
    <location>
        <begin position="171"/>
        <end position="187"/>
    </location>
</feature>
<feature type="transmembrane region" description="Helical" evidence="8">
    <location>
        <begin position="143"/>
        <end position="164"/>
    </location>
</feature>
<evidence type="ECO:0000256" key="5">
    <source>
        <dbReference type="ARBA" id="ARBA00022692"/>
    </source>
</evidence>
<evidence type="ECO:0000256" key="1">
    <source>
        <dbReference type="ARBA" id="ARBA00004651"/>
    </source>
</evidence>
<feature type="transmembrane region" description="Helical" evidence="8">
    <location>
        <begin position="216"/>
        <end position="237"/>
    </location>
</feature>
<keyword evidence="7 8" id="KW-0472">Membrane</keyword>
<keyword evidence="10" id="KW-1185">Reference proteome</keyword>
<feature type="transmembrane region" description="Helical" evidence="8">
    <location>
        <begin position="331"/>
        <end position="347"/>
    </location>
</feature>
<dbReference type="EC" id="2.4.-.-" evidence="9"/>
<sequence length="519" mass="55397">MERSDTARRWPGSGLESRIGLAALTAAVLVAAMVRLAFSDYSLWFDELASVFFASQPTERLWSAWMLRETNPPLFYTLLRWWIEGTELSDAGLRVPGIAASLAAIGVIYAAVARAYGRRAAVAAALLLALSPQQLYFSHQVRAYIFLYLAVAVSFAGLVQIVLATTARARAIGWVLYVMGAVAGIYLHTTGLIWPATATLALMLVDARFRPFRGGLWIALAVAGGMIVLGSSWWLYITFRQLAQPNGNLGWMQGLGLTKSALVYVATLLQSRQISALQLPAPLLVAGFAALGAWRGRGEAVTRLTLACLATGTALFLVLNLKQPIFLDRTILWLSLFPLVLAARGVGTLRGRGYAAALVALALALGVSVALTRPHLPKEDWRAVVTRVAADPGAALLVDGEAMGVATQMACRVQLHRPACPFAVVPLVAPGPQLDSWGRGLAARAPARGGRLALPADARAYVLRRPFHDALVDVQRTGLLRGADATPPEAPVVVGPYPPALLVAVAGRTRVSDGTIRVP</sequence>
<evidence type="ECO:0000256" key="4">
    <source>
        <dbReference type="ARBA" id="ARBA00022679"/>
    </source>
</evidence>
<feature type="transmembrane region" description="Helical" evidence="8">
    <location>
        <begin position="353"/>
        <end position="372"/>
    </location>
</feature>
<evidence type="ECO:0000256" key="8">
    <source>
        <dbReference type="SAM" id="Phobius"/>
    </source>
</evidence>
<feature type="transmembrane region" description="Helical" evidence="8">
    <location>
        <begin position="300"/>
        <end position="319"/>
    </location>
</feature>